<sequence length="72" mass="8329">MLSKPGCHLCVDAIKVVAQLSSEFNVGYEVEEIQDNPELMHQYGEEIPVIFVDGKRHDYWRVDPERLRQALS</sequence>
<gene>
    <name evidence="1" type="ORF">GM51_19580</name>
</gene>
<dbReference type="Gene3D" id="3.40.30.10">
    <property type="entry name" value="Glutaredoxin"/>
    <property type="match status" value="1"/>
</dbReference>
<name>A0A094PUZ6_9ZZZZ</name>
<dbReference type="Pfam" id="PF05768">
    <property type="entry name" value="Glrx-like"/>
    <property type="match status" value="1"/>
</dbReference>
<dbReference type="InterPro" id="IPR036249">
    <property type="entry name" value="Thioredoxin-like_sf"/>
</dbReference>
<organism evidence="1">
    <name type="scientific">freshwater metagenome</name>
    <dbReference type="NCBI Taxonomy" id="449393"/>
    <lineage>
        <taxon>unclassified sequences</taxon>
        <taxon>metagenomes</taxon>
        <taxon>ecological metagenomes</taxon>
    </lineage>
</organism>
<proteinExistence type="predicted"/>
<comment type="caution">
    <text evidence="1">The sequence shown here is derived from an EMBL/GenBank/DDBJ whole genome shotgun (WGS) entry which is preliminary data.</text>
</comment>
<dbReference type="InterPro" id="IPR008554">
    <property type="entry name" value="Glutaredoxin-like"/>
</dbReference>
<reference evidence="1" key="1">
    <citation type="submission" date="2014-06" db="EMBL/GenBank/DDBJ databases">
        <title>Key roles for freshwater Actinobacteria revealed by deep metagenomic sequencing.</title>
        <authorList>
            <person name="Ghai R."/>
            <person name="Mizuno C.M."/>
            <person name="Picazo A."/>
            <person name="Camacho A."/>
            <person name="Rodriguez-Valera F."/>
        </authorList>
    </citation>
    <scope>NUCLEOTIDE SEQUENCE</scope>
</reference>
<evidence type="ECO:0000313" key="1">
    <source>
        <dbReference type="EMBL" id="KGA13504.1"/>
    </source>
</evidence>
<dbReference type="AlphaFoldDB" id="A0A094PUZ6"/>
<dbReference type="SUPFAM" id="SSF52833">
    <property type="entry name" value="Thioredoxin-like"/>
    <property type="match status" value="1"/>
</dbReference>
<protein>
    <submittedName>
        <fullName evidence="1">Glutaredoxin</fullName>
    </submittedName>
</protein>
<dbReference type="EMBL" id="JNSL01000184">
    <property type="protein sequence ID" value="KGA13504.1"/>
    <property type="molecule type" value="Genomic_DNA"/>
</dbReference>
<accession>A0A094PUZ6</accession>